<reference evidence="1" key="2">
    <citation type="submission" date="2020-11" db="EMBL/GenBank/DDBJ databases">
        <authorList>
            <person name="McCartney M.A."/>
            <person name="Auch B."/>
            <person name="Kono T."/>
            <person name="Mallez S."/>
            <person name="Becker A."/>
            <person name="Gohl D.M."/>
            <person name="Silverstein K.A.T."/>
            <person name="Koren S."/>
            <person name="Bechman K.B."/>
            <person name="Herman A."/>
            <person name="Abrahante J.E."/>
            <person name="Garbe J."/>
        </authorList>
    </citation>
    <scope>NUCLEOTIDE SEQUENCE</scope>
    <source>
        <strain evidence="1">Duluth1</strain>
        <tissue evidence="1">Whole animal</tissue>
    </source>
</reference>
<proteinExistence type="predicted"/>
<name>A0A9D4LS92_DREPO</name>
<evidence type="ECO:0000313" key="2">
    <source>
        <dbReference type="Proteomes" id="UP000828390"/>
    </source>
</evidence>
<accession>A0A9D4LS92</accession>
<sequence length="157" mass="18418">MDMTKPLDEDVKELDGSGILCGLVNDCKYLDLFKFWLNAIHMYSGYKTTTGEIKPTVILVGTRKDKMEGTDKEKEDIKDEYFKNAQMSFERDSPIFKHIHVKTFLVNNLSPTDPDFVEMRKEIQCLAENQEYWGTDKYPVRWIHMEHSLDKLRDDGE</sequence>
<dbReference type="EMBL" id="JAIWYP010000002">
    <property type="protein sequence ID" value="KAH3864082.1"/>
    <property type="molecule type" value="Genomic_DNA"/>
</dbReference>
<protein>
    <submittedName>
        <fullName evidence="1">Uncharacterized protein</fullName>
    </submittedName>
</protein>
<organism evidence="1 2">
    <name type="scientific">Dreissena polymorpha</name>
    <name type="common">Zebra mussel</name>
    <name type="synonym">Mytilus polymorpha</name>
    <dbReference type="NCBI Taxonomy" id="45954"/>
    <lineage>
        <taxon>Eukaryota</taxon>
        <taxon>Metazoa</taxon>
        <taxon>Spiralia</taxon>
        <taxon>Lophotrochozoa</taxon>
        <taxon>Mollusca</taxon>
        <taxon>Bivalvia</taxon>
        <taxon>Autobranchia</taxon>
        <taxon>Heteroconchia</taxon>
        <taxon>Euheterodonta</taxon>
        <taxon>Imparidentia</taxon>
        <taxon>Neoheterodontei</taxon>
        <taxon>Myida</taxon>
        <taxon>Dreissenoidea</taxon>
        <taxon>Dreissenidae</taxon>
        <taxon>Dreissena</taxon>
    </lineage>
</organism>
<gene>
    <name evidence="1" type="ORF">DPMN_027096</name>
</gene>
<dbReference type="AlphaFoldDB" id="A0A9D4LS92"/>
<keyword evidence="2" id="KW-1185">Reference proteome</keyword>
<reference evidence="1" key="1">
    <citation type="journal article" date="2019" name="bioRxiv">
        <title>The Genome of the Zebra Mussel, Dreissena polymorpha: A Resource for Invasive Species Research.</title>
        <authorList>
            <person name="McCartney M.A."/>
            <person name="Auch B."/>
            <person name="Kono T."/>
            <person name="Mallez S."/>
            <person name="Zhang Y."/>
            <person name="Obille A."/>
            <person name="Becker A."/>
            <person name="Abrahante J.E."/>
            <person name="Garbe J."/>
            <person name="Badalamenti J.P."/>
            <person name="Herman A."/>
            <person name="Mangelson H."/>
            <person name="Liachko I."/>
            <person name="Sullivan S."/>
            <person name="Sone E.D."/>
            <person name="Koren S."/>
            <person name="Silverstein K.A.T."/>
            <person name="Beckman K.B."/>
            <person name="Gohl D.M."/>
        </authorList>
    </citation>
    <scope>NUCLEOTIDE SEQUENCE</scope>
    <source>
        <strain evidence="1">Duluth1</strain>
        <tissue evidence="1">Whole animal</tissue>
    </source>
</reference>
<evidence type="ECO:0000313" key="1">
    <source>
        <dbReference type="EMBL" id="KAH3864082.1"/>
    </source>
</evidence>
<comment type="caution">
    <text evidence="1">The sequence shown here is derived from an EMBL/GenBank/DDBJ whole genome shotgun (WGS) entry which is preliminary data.</text>
</comment>
<dbReference type="Proteomes" id="UP000828390">
    <property type="component" value="Unassembled WGS sequence"/>
</dbReference>